<feature type="compositionally biased region" description="Basic and acidic residues" evidence="1">
    <location>
        <begin position="739"/>
        <end position="755"/>
    </location>
</feature>
<feature type="region of interest" description="Disordered" evidence="1">
    <location>
        <begin position="660"/>
        <end position="817"/>
    </location>
</feature>
<organism evidence="2 3">
    <name type="scientific">Rhizophlyctis rosea</name>
    <dbReference type="NCBI Taxonomy" id="64517"/>
    <lineage>
        <taxon>Eukaryota</taxon>
        <taxon>Fungi</taxon>
        <taxon>Fungi incertae sedis</taxon>
        <taxon>Chytridiomycota</taxon>
        <taxon>Chytridiomycota incertae sedis</taxon>
        <taxon>Chytridiomycetes</taxon>
        <taxon>Rhizophlyctidales</taxon>
        <taxon>Rhizophlyctidaceae</taxon>
        <taxon>Rhizophlyctis</taxon>
    </lineage>
</organism>
<reference evidence="2" key="1">
    <citation type="submission" date="2020-05" db="EMBL/GenBank/DDBJ databases">
        <title>Phylogenomic resolution of chytrid fungi.</title>
        <authorList>
            <person name="Stajich J.E."/>
            <person name="Amses K."/>
            <person name="Simmons R."/>
            <person name="Seto K."/>
            <person name="Myers J."/>
            <person name="Bonds A."/>
            <person name="Quandt C.A."/>
            <person name="Barry K."/>
            <person name="Liu P."/>
            <person name="Grigoriev I."/>
            <person name="Longcore J.E."/>
            <person name="James T.Y."/>
        </authorList>
    </citation>
    <scope>NUCLEOTIDE SEQUENCE</scope>
    <source>
        <strain evidence="2">JEL0318</strain>
    </source>
</reference>
<keyword evidence="3" id="KW-1185">Reference proteome</keyword>
<comment type="caution">
    <text evidence="2">The sequence shown here is derived from an EMBL/GenBank/DDBJ whole genome shotgun (WGS) entry which is preliminary data.</text>
</comment>
<evidence type="ECO:0000313" key="3">
    <source>
        <dbReference type="Proteomes" id="UP001212841"/>
    </source>
</evidence>
<gene>
    <name evidence="2" type="ORF">HK097_000595</name>
</gene>
<dbReference type="AlphaFoldDB" id="A0AAD5S5E4"/>
<accession>A0AAD5S5E4</accession>
<dbReference type="Proteomes" id="UP001212841">
    <property type="component" value="Unassembled WGS sequence"/>
</dbReference>
<feature type="compositionally biased region" description="Low complexity" evidence="1">
    <location>
        <begin position="11"/>
        <end position="32"/>
    </location>
</feature>
<dbReference type="EMBL" id="JADGJD010001103">
    <property type="protein sequence ID" value="KAJ3046733.1"/>
    <property type="molecule type" value="Genomic_DNA"/>
</dbReference>
<evidence type="ECO:0000313" key="2">
    <source>
        <dbReference type="EMBL" id="KAJ3046733.1"/>
    </source>
</evidence>
<feature type="region of interest" description="Disordered" evidence="1">
    <location>
        <begin position="1"/>
        <end position="32"/>
    </location>
</feature>
<protein>
    <submittedName>
        <fullName evidence="2">Uncharacterized protein</fullName>
    </submittedName>
</protein>
<sequence length="839" mass="92475">MSSEAKDMQLDPSAQSSAAAAADTAATADTPATTGVDTINQVREVLVRPAQTLIDRYFVDERIVQVAEVSTEAAVDAKVFQETEVNNLLERINVGWADSKPILQEYPEEGGRNGKRTALPPNRQEAITQVQCVIVEWEISDDNIWHLAKSKNKAAHAVIQTQLCDHVACFLRLDREMIAAGKPSLFDISANIIKSALAPSYSWANSPTNINRIRSIARMPQELLLKYVAQDVLQGTRKFSSKNLHDSKLTTTYLNKWKPRDKELGYMLLDRVLSTMAESKETPRFLVFGQLPALVRTFEPRFVQVARVRAAPACREDPEATKEAEEQIIDGKLDGCPDDIFGHLPEGASTVEVEGLFAEWERRKEQDPGHLGLTTLAPLASVKRPLQKKKAQEKFTNINNDHLAFELHRPEITLFPPNSTPRAFLETQVMALTAACPATTRILFLSLGAPVTHLPHIADLNNLHAAANGRKSCPPTPTTSAKFCNLLALSPFQHRKADIQNQEINPSIKTSFRHTSNNPTTFVCGVNQDKAFNNISFHDSNFFLKGSNIVIGRNAGNREDGTNIFSPQVVLEIIMRYSTAGDMVIDFTPGSSSASLICALSGRHYHGSSPTDTGYKAELISEIREFEENNVQWGTMVKSIIGKTVGIVLAKKLGLGSCLTSGTQSKKGKERAEDIGVDDSSASDGNEGLHTGEAPVPSYLPTSSSSSSSSSKDAHLEDSPPKINGDDVPSSLAPQQSMFHKENGKVMPTKKERPQVKRSGRHAMPKNLQDFVSPAPPERHAEFVPAKSAAQQDGAKKRRLNLSRRDDETEEQHQMRVKLHKAEMRKRLVEKKRAAKRGE</sequence>
<evidence type="ECO:0000256" key="1">
    <source>
        <dbReference type="SAM" id="MobiDB-lite"/>
    </source>
</evidence>
<feature type="compositionally biased region" description="Basic and acidic residues" evidence="1">
    <location>
        <begin position="803"/>
        <end position="817"/>
    </location>
</feature>
<name>A0AAD5S5E4_9FUNG</name>
<proteinExistence type="predicted"/>